<evidence type="ECO:0000256" key="1">
    <source>
        <dbReference type="SAM" id="MobiDB-lite"/>
    </source>
</evidence>
<dbReference type="PANTHER" id="PTHR21539">
    <property type="entry name" value="SAGA-ASSOCIATED FACTOR 29"/>
    <property type="match status" value="1"/>
</dbReference>
<dbReference type="Proteomes" id="UP000008837">
    <property type="component" value="Unassembled WGS sequence"/>
</dbReference>
<dbReference type="GeneID" id="5855477"/>
<name>A8PX77_MALGO</name>
<dbReference type="STRING" id="425265.A8PX77"/>
<dbReference type="GO" id="GO:0000124">
    <property type="term" value="C:SAGA complex"/>
    <property type="evidence" value="ECO:0007669"/>
    <property type="project" value="InterPro"/>
</dbReference>
<dbReference type="InParanoid" id="A8PX77"/>
<dbReference type="KEGG" id="mgl:MGL_1353"/>
<dbReference type="CDD" id="cd20393">
    <property type="entry name" value="Tudor_SGF29_rpt1"/>
    <property type="match status" value="1"/>
</dbReference>
<dbReference type="InterPro" id="IPR037802">
    <property type="entry name" value="SGF29"/>
</dbReference>
<dbReference type="RefSeq" id="XP_001731170.1">
    <property type="nucleotide sequence ID" value="XM_001731118.1"/>
</dbReference>
<dbReference type="PANTHER" id="PTHR21539:SF0">
    <property type="entry name" value="SAGA-ASSOCIATED FACTOR 29"/>
    <property type="match status" value="1"/>
</dbReference>
<dbReference type="OMA" id="ASEYNHV"/>
<dbReference type="OrthoDB" id="10265994at2759"/>
<sequence>MTGRVRTDRGTSATMEEVQVWQVVRAQLRGLDSARSSSLSGYEKLLKASSDAKNMDALYAMVERYVQEEHRCIVGALEQIHVLIALRKASSGMAGTELRRRKRRTDEPAELEDIGTELKTKGSGSDMRKNRAPPKANDNTHWMRIKPQLPLQRGRKVAFCQTPEGNNVGEEEWILATVIECIQGDKTRYVVQDAEDEGPNGPKWNTTIHSIVPLPVNIDSLPSEDYAVGTRVLALYPDTSCFYWATVQGGGPNIHASVPRNKTHVL</sequence>
<dbReference type="InterPro" id="IPR010750">
    <property type="entry name" value="SGF29_tudor-like_dom"/>
</dbReference>
<dbReference type="VEuPathDB" id="FungiDB:MGL_1353"/>
<gene>
    <name evidence="3" type="ORF">MGL_1353</name>
</gene>
<evidence type="ECO:0000259" key="2">
    <source>
        <dbReference type="PROSITE" id="PS51518"/>
    </source>
</evidence>
<protein>
    <recommendedName>
        <fullName evidence="2">SGF29 C-terminal domain-containing protein</fullName>
    </recommendedName>
</protein>
<feature type="region of interest" description="Disordered" evidence="1">
    <location>
        <begin position="94"/>
        <end position="140"/>
    </location>
</feature>
<reference evidence="3 4" key="1">
    <citation type="journal article" date="2007" name="Proc. Natl. Acad. Sci. U.S.A.">
        <title>Dandruff-associated Malassezia genomes reveal convergent and divergent virulence traits shared with plant and human fungal pathogens.</title>
        <authorList>
            <person name="Xu J."/>
            <person name="Saunders C.W."/>
            <person name="Hu P."/>
            <person name="Grant R.A."/>
            <person name="Boekhout T."/>
            <person name="Kuramae E.E."/>
            <person name="Kronstad J.W."/>
            <person name="Deangelis Y.M."/>
            <person name="Reeder N.L."/>
            <person name="Johnstone K.R."/>
            <person name="Leland M."/>
            <person name="Fieno A.M."/>
            <person name="Begley W.M."/>
            <person name="Sun Y."/>
            <person name="Lacey M.P."/>
            <person name="Chaudhary T."/>
            <person name="Keough T."/>
            <person name="Chu L."/>
            <person name="Sears R."/>
            <person name="Yuan B."/>
            <person name="Dawson T.L.Jr."/>
        </authorList>
    </citation>
    <scope>NUCLEOTIDE SEQUENCE [LARGE SCALE GENOMIC DNA]</scope>
    <source>
        <strain evidence="4">ATCC MYA-4612 / CBS 7966</strain>
    </source>
</reference>
<proteinExistence type="predicted"/>
<comment type="caution">
    <text evidence="3">The sequence shown here is derived from an EMBL/GenBank/DDBJ whole genome shotgun (WGS) entry which is preliminary data.</text>
</comment>
<accession>A8PX77</accession>
<dbReference type="PROSITE" id="PS51518">
    <property type="entry name" value="SGF29_C"/>
    <property type="match status" value="1"/>
</dbReference>
<dbReference type="AlphaFoldDB" id="A8PX77"/>
<feature type="domain" description="SGF29 C-terminal" evidence="2">
    <location>
        <begin position="147"/>
        <end position="266"/>
    </location>
</feature>
<organism evidence="3 4">
    <name type="scientific">Malassezia globosa (strain ATCC MYA-4612 / CBS 7966)</name>
    <name type="common">Dandruff-associated fungus</name>
    <dbReference type="NCBI Taxonomy" id="425265"/>
    <lineage>
        <taxon>Eukaryota</taxon>
        <taxon>Fungi</taxon>
        <taxon>Dikarya</taxon>
        <taxon>Basidiomycota</taxon>
        <taxon>Ustilaginomycotina</taxon>
        <taxon>Malasseziomycetes</taxon>
        <taxon>Malasseziales</taxon>
        <taxon>Malasseziaceae</taxon>
        <taxon>Malassezia</taxon>
    </lineage>
</organism>
<evidence type="ECO:0000313" key="4">
    <source>
        <dbReference type="Proteomes" id="UP000008837"/>
    </source>
</evidence>
<dbReference type="Pfam" id="PF07039">
    <property type="entry name" value="SGF29_Tudor"/>
    <property type="match status" value="1"/>
</dbReference>
<keyword evidence="4" id="KW-1185">Reference proteome</keyword>
<evidence type="ECO:0000313" key="3">
    <source>
        <dbReference type="EMBL" id="EDP43956.1"/>
    </source>
</evidence>
<dbReference type="InterPro" id="IPR047288">
    <property type="entry name" value="Tudor_SGF29_rpt1"/>
</dbReference>
<dbReference type="Gene3D" id="2.30.30.140">
    <property type="match status" value="2"/>
</dbReference>
<dbReference type="EMBL" id="AAYY01000004">
    <property type="protein sequence ID" value="EDP43956.1"/>
    <property type="molecule type" value="Genomic_DNA"/>
</dbReference>